<organism evidence="6 7">
    <name type="scientific">Aliiglaciecola litoralis</name>
    <dbReference type="NCBI Taxonomy" id="582857"/>
    <lineage>
        <taxon>Bacteria</taxon>
        <taxon>Pseudomonadati</taxon>
        <taxon>Pseudomonadota</taxon>
        <taxon>Gammaproteobacteria</taxon>
        <taxon>Alteromonadales</taxon>
        <taxon>Alteromonadaceae</taxon>
        <taxon>Aliiglaciecola</taxon>
    </lineage>
</organism>
<feature type="repeat" description="WD" evidence="3">
    <location>
        <begin position="798"/>
        <end position="840"/>
    </location>
</feature>
<dbReference type="SUPFAM" id="SSF52200">
    <property type="entry name" value="Toll/Interleukin receptor TIR domain"/>
    <property type="match status" value="1"/>
</dbReference>
<evidence type="ECO:0000256" key="2">
    <source>
        <dbReference type="ARBA" id="ARBA00022737"/>
    </source>
</evidence>
<feature type="repeat" description="WD" evidence="3">
    <location>
        <begin position="414"/>
        <end position="446"/>
    </location>
</feature>
<keyword evidence="4" id="KW-0472">Membrane</keyword>
<dbReference type="PRINTS" id="PR00320">
    <property type="entry name" value="GPROTEINBRPT"/>
</dbReference>
<proteinExistence type="predicted"/>
<feature type="repeat" description="WD" evidence="3">
    <location>
        <begin position="466"/>
        <end position="498"/>
    </location>
</feature>
<keyword evidence="1 3" id="KW-0853">WD repeat</keyword>
<dbReference type="InterPro" id="IPR000157">
    <property type="entry name" value="TIR_dom"/>
</dbReference>
<dbReference type="PANTHER" id="PTHR19879:SF9">
    <property type="entry name" value="TRANSCRIPTION INITIATION FACTOR TFIID SUBUNIT 5"/>
    <property type="match status" value="1"/>
</dbReference>
<dbReference type="PANTHER" id="PTHR19879">
    <property type="entry name" value="TRANSCRIPTION INITIATION FACTOR TFIID"/>
    <property type="match status" value="1"/>
</dbReference>
<dbReference type="EMBL" id="BAAAFD010000012">
    <property type="protein sequence ID" value="GAA0859604.1"/>
    <property type="molecule type" value="Genomic_DNA"/>
</dbReference>
<dbReference type="RefSeq" id="WP_343862115.1">
    <property type="nucleotide sequence ID" value="NZ_BAAAFD010000012.1"/>
</dbReference>
<dbReference type="PROSITE" id="PS50294">
    <property type="entry name" value="WD_REPEATS_REGION"/>
    <property type="match status" value="9"/>
</dbReference>
<dbReference type="InterPro" id="IPR015943">
    <property type="entry name" value="WD40/YVTN_repeat-like_dom_sf"/>
</dbReference>
<evidence type="ECO:0000313" key="7">
    <source>
        <dbReference type="Proteomes" id="UP001500359"/>
    </source>
</evidence>
<dbReference type="SUPFAM" id="SSF50978">
    <property type="entry name" value="WD40 repeat-like"/>
    <property type="match status" value="1"/>
</dbReference>
<feature type="repeat" description="WD" evidence="3">
    <location>
        <begin position="550"/>
        <end position="584"/>
    </location>
</feature>
<dbReference type="InterPro" id="IPR036322">
    <property type="entry name" value="WD40_repeat_dom_sf"/>
</dbReference>
<keyword evidence="4" id="KW-0812">Transmembrane</keyword>
<accession>A0ABN1LRX8</accession>
<evidence type="ECO:0000256" key="4">
    <source>
        <dbReference type="SAM" id="Phobius"/>
    </source>
</evidence>
<feature type="repeat" description="WD" evidence="3">
    <location>
        <begin position="324"/>
        <end position="365"/>
    </location>
</feature>
<dbReference type="InterPro" id="IPR019775">
    <property type="entry name" value="WD40_repeat_CS"/>
</dbReference>
<evidence type="ECO:0000256" key="3">
    <source>
        <dbReference type="PROSITE-ProRule" id="PRU00221"/>
    </source>
</evidence>
<dbReference type="Pfam" id="PF13676">
    <property type="entry name" value="TIR_2"/>
    <property type="match status" value="1"/>
</dbReference>
<dbReference type="InterPro" id="IPR011047">
    <property type="entry name" value="Quinoprotein_ADH-like_sf"/>
</dbReference>
<sequence>MNPDSFKYTAFISYCHADAEWADWLHRSLEKFTIPKALRNEENRALPNSFYPIFKDREELPTSSALEDRITDALEASRYLIVICSPKAARSKWVNEEIAIFKSLGRGDRILCLIIDGEPFASDNLNQFQGKSSHPLRRAIDVQGNAIAQTSSESTNSNSNIKMAAEECFPPAVRYEVGADRQILPVRAEPVAADVREGKDGKSLALSKLIAGILKVDLFQLTQRQHQRRINRLKLLAVMMLVLVTAFAGIAFKAWVAQKKAEELSLVALSRQLSTHANSLFDSDQSLRVNMLLAGVHAHGFAPTNEAISATFKTVFATKSIKTILATESAVMNIAYSKNGKYLAAATDNGQIFIWDLATMLLVYEPLVGHDGSILKITFSPDETSLVSTGVDEKVIVWDLNLGQPKTRPTFKSLDAHNDWVVDVDFAPDGESFVTSSWDGKVIIWNNSSLTPSTELPLTQSGWASSVEFSPDGNWLAIGREDGSVEIWDVNSVKLSNEILLGHKDWVTDLSFSNNSKYLASASSDGTAITWDMETRTLRHFVPDEPGLGLTSVTFSHDDQTLITGGWDRKVNIWNVDSGAMHIEPFNGHSEQVTSVDINPSGDTFASAGHDGSIIIWDTRINYPFKRHHCSRTSRINSIEFNPSGTVLAIASTNADLILCSLTGKTEPHHITKNIIKSLAYNQNGSRLAIINNEHEINQYDPKTLTPLADTIDLSPNVITSLAYSPDNRFLAIGDRNSNIHVWQVESAQLVKTLTGHEGPILDLDFSSDSKTLASASEDSQIFLWDVKDTDVTQLAILGGNFFPVTAIAFQPNSNHILASGSEDGILTFWNTTKAEPIGLPITVHDGSINALSFSMNGALVATGGSDMLISIRETQSLKQIGSKLSAHADQITVLEFSPNSYMLASGSADGTILFWDLDIENWKENICKKVVRKLTHIEWDLHVGDIIPYQNECNETPAESP</sequence>
<dbReference type="Gene3D" id="3.40.50.10140">
    <property type="entry name" value="Toll/interleukin-1 receptor homology (TIR) domain"/>
    <property type="match status" value="1"/>
</dbReference>
<dbReference type="SUPFAM" id="SSF50998">
    <property type="entry name" value="Quinoprotein alcohol dehydrogenase-like"/>
    <property type="match status" value="1"/>
</dbReference>
<feature type="repeat" description="WD" evidence="3">
    <location>
        <begin position="367"/>
        <end position="408"/>
    </location>
</feature>
<dbReference type="CDD" id="cd00200">
    <property type="entry name" value="WD40"/>
    <property type="match status" value="2"/>
</dbReference>
<evidence type="ECO:0000256" key="1">
    <source>
        <dbReference type="ARBA" id="ARBA00022574"/>
    </source>
</evidence>
<keyword evidence="7" id="KW-1185">Reference proteome</keyword>
<feature type="repeat" description="WD" evidence="3">
    <location>
        <begin position="712"/>
        <end position="753"/>
    </location>
</feature>
<comment type="caution">
    <text evidence="6">The sequence shown here is derived from an EMBL/GenBank/DDBJ whole genome shotgun (WGS) entry which is preliminary data.</text>
</comment>
<feature type="repeat" description="WD" evidence="3">
    <location>
        <begin position="586"/>
        <end position="620"/>
    </location>
</feature>
<dbReference type="InterPro" id="IPR001680">
    <property type="entry name" value="WD40_rpt"/>
</dbReference>
<feature type="repeat" description="WD" evidence="3">
    <location>
        <begin position="500"/>
        <end position="541"/>
    </location>
</feature>
<feature type="repeat" description="WD" evidence="3">
    <location>
        <begin position="885"/>
        <end position="919"/>
    </location>
</feature>
<dbReference type="Pfam" id="PF00400">
    <property type="entry name" value="WD40"/>
    <property type="match status" value="12"/>
</dbReference>
<dbReference type="PROSITE" id="PS50082">
    <property type="entry name" value="WD_REPEATS_2"/>
    <property type="match status" value="12"/>
</dbReference>
<evidence type="ECO:0000313" key="6">
    <source>
        <dbReference type="EMBL" id="GAA0859604.1"/>
    </source>
</evidence>
<feature type="domain" description="TIR" evidence="5">
    <location>
        <begin position="6"/>
        <end position="140"/>
    </location>
</feature>
<reference evidence="6 7" key="1">
    <citation type="journal article" date="2019" name="Int. J. Syst. Evol. Microbiol.">
        <title>The Global Catalogue of Microorganisms (GCM) 10K type strain sequencing project: providing services to taxonomists for standard genome sequencing and annotation.</title>
        <authorList>
            <consortium name="The Broad Institute Genomics Platform"/>
            <consortium name="The Broad Institute Genome Sequencing Center for Infectious Disease"/>
            <person name="Wu L."/>
            <person name="Ma J."/>
        </authorList>
    </citation>
    <scope>NUCLEOTIDE SEQUENCE [LARGE SCALE GENOMIC DNA]</scope>
    <source>
        <strain evidence="6 7">JCM 15896</strain>
    </source>
</reference>
<dbReference type="PROSITE" id="PS00678">
    <property type="entry name" value="WD_REPEATS_1"/>
    <property type="match status" value="7"/>
</dbReference>
<gene>
    <name evidence="6" type="ORF">GCM10009114_33710</name>
</gene>
<dbReference type="Proteomes" id="UP001500359">
    <property type="component" value="Unassembled WGS sequence"/>
</dbReference>
<protein>
    <recommendedName>
        <fullName evidence="5">TIR domain-containing protein</fullName>
    </recommendedName>
</protein>
<keyword evidence="4" id="KW-1133">Transmembrane helix</keyword>
<dbReference type="PROSITE" id="PS50104">
    <property type="entry name" value="TIR"/>
    <property type="match status" value="1"/>
</dbReference>
<keyword evidence="2" id="KW-0677">Repeat</keyword>
<feature type="repeat" description="WD" evidence="3">
    <location>
        <begin position="754"/>
        <end position="795"/>
    </location>
</feature>
<feature type="repeat" description="WD" evidence="3">
    <location>
        <begin position="842"/>
        <end position="883"/>
    </location>
</feature>
<dbReference type="SMART" id="SM00320">
    <property type="entry name" value="WD40"/>
    <property type="match status" value="14"/>
</dbReference>
<dbReference type="SUPFAM" id="SSF101898">
    <property type="entry name" value="NHL repeat"/>
    <property type="match status" value="1"/>
</dbReference>
<evidence type="ECO:0000259" key="5">
    <source>
        <dbReference type="PROSITE" id="PS50104"/>
    </source>
</evidence>
<dbReference type="InterPro" id="IPR035897">
    <property type="entry name" value="Toll_tir_struct_dom_sf"/>
</dbReference>
<dbReference type="InterPro" id="IPR020472">
    <property type="entry name" value="WD40_PAC1"/>
</dbReference>
<feature type="transmembrane region" description="Helical" evidence="4">
    <location>
        <begin position="233"/>
        <end position="256"/>
    </location>
</feature>
<name>A0ABN1LRX8_9ALTE</name>
<dbReference type="Gene3D" id="2.130.10.10">
    <property type="entry name" value="YVTN repeat-like/Quinoprotein amine dehydrogenase"/>
    <property type="match status" value="4"/>
</dbReference>